<dbReference type="Proteomes" id="UP000800200">
    <property type="component" value="Unassembled WGS sequence"/>
</dbReference>
<keyword evidence="2" id="KW-1185">Reference proteome</keyword>
<reference evidence="1" key="1">
    <citation type="journal article" date="2020" name="Stud. Mycol.">
        <title>101 Dothideomycetes genomes: a test case for predicting lifestyles and emergence of pathogens.</title>
        <authorList>
            <person name="Haridas S."/>
            <person name="Albert R."/>
            <person name="Binder M."/>
            <person name="Bloem J."/>
            <person name="Labutti K."/>
            <person name="Salamov A."/>
            <person name="Andreopoulos B."/>
            <person name="Baker S."/>
            <person name="Barry K."/>
            <person name="Bills G."/>
            <person name="Bluhm B."/>
            <person name="Cannon C."/>
            <person name="Castanera R."/>
            <person name="Culley D."/>
            <person name="Daum C."/>
            <person name="Ezra D."/>
            <person name="Gonzalez J."/>
            <person name="Henrissat B."/>
            <person name="Kuo A."/>
            <person name="Liang C."/>
            <person name="Lipzen A."/>
            <person name="Lutzoni F."/>
            <person name="Magnuson J."/>
            <person name="Mondo S."/>
            <person name="Nolan M."/>
            <person name="Ohm R."/>
            <person name="Pangilinan J."/>
            <person name="Park H.-J."/>
            <person name="Ramirez L."/>
            <person name="Alfaro M."/>
            <person name="Sun H."/>
            <person name="Tritt A."/>
            <person name="Yoshinaga Y."/>
            <person name="Zwiers L.-H."/>
            <person name="Turgeon B."/>
            <person name="Goodwin S."/>
            <person name="Spatafora J."/>
            <person name="Crous P."/>
            <person name="Grigoriev I."/>
        </authorList>
    </citation>
    <scope>NUCLEOTIDE SEQUENCE</scope>
    <source>
        <strain evidence="1">CBS 207.26</strain>
    </source>
</reference>
<sequence>MASSLYLKRPVRVLIRTRRTDLENVHPSVEKADTELIAQFCQLSGIIDTVEIRHLITRFDIERVDILFDYGVPMDDHYPEVRAFKVRVKDSIPRITQLFNPVIETFVNRTVDVWKTELRGSNVNFPRRTDVEKIRRALASVATVSVIYKDNRLKC</sequence>
<dbReference type="AlphaFoldDB" id="A0A6A6EQT3"/>
<dbReference type="OrthoDB" id="3924126at2759"/>
<accession>A0A6A6EQT3</accession>
<evidence type="ECO:0000313" key="1">
    <source>
        <dbReference type="EMBL" id="KAF2193641.1"/>
    </source>
</evidence>
<proteinExistence type="predicted"/>
<organism evidence="1 2">
    <name type="scientific">Zopfia rhizophila CBS 207.26</name>
    <dbReference type="NCBI Taxonomy" id="1314779"/>
    <lineage>
        <taxon>Eukaryota</taxon>
        <taxon>Fungi</taxon>
        <taxon>Dikarya</taxon>
        <taxon>Ascomycota</taxon>
        <taxon>Pezizomycotina</taxon>
        <taxon>Dothideomycetes</taxon>
        <taxon>Dothideomycetes incertae sedis</taxon>
        <taxon>Zopfiaceae</taxon>
        <taxon>Zopfia</taxon>
    </lineage>
</organism>
<gene>
    <name evidence="1" type="ORF">K469DRAFT_239819</name>
</gene>
<protein>
    <submittedName>
        <fullName evidence="1">Uncharacterized protein</fullName>
    </submittedName>
</protein>
<dbReference type="EMBL" id="ML994613">
    <property type="protein sequence ID" value="KAF2193641.1"/>
    <property type="molecule type" value="Genomic_DNA"/>
</dbReference>
<evidence type="ECO:0000313" key="2">
    <source>
        <dbReference type="Proteomes" id="UP000800200"/>
    </source>
</evidence>
<name>A0A6A6EQT3_9PEZI</name>